<evidence type="ECO:0000313" key="3">
    <source>
        <dbReference type="Proteomes" id="UP000001901"/>
    </source>
</evidence>
<dbReference type="eggNOG" id="ENOG502N58A">
    <property type="taxonomic scope" value="Archaea"/>
</dbReference>
<feature type="transmembrane region" description="Helical" evidence="1">
    <location>
        <begin position="30"/>
        <end position="49"/>
    </location>
</feature>
<evidence type="ECO:0000313" key="2">
    <source>
        <dbReference type="EMBL" id="ADB57916.1"/>
    </source>
</evidence>
<name>D2RHZ1_ARCPA</name>
<proteinExistence type="predicted"/>
<keyword evidence="1" id="KW-0812">Transmembrane</keyword>
<dbReference type="PaxDb" id="572546-Arcpr_0853"/>
<feature type="transmembrane region" description="Helical" evidence="1">
    <location>
        <begin position="61"/>
        <end position="82"/>
    </location>
</feature>
<dbReference type="EMBL" id="CP001857">
    <property type="protein sequence ID" value="ADB57916.1"/>
    <property type="molecule type" value="Genomic_DNA"/>
</dbReference>
<keyword evidence="1" id="KW-0472">Membrane</keyword>
<dbReference type="HOGENOM" id="CLU_161778_0_0_2"/>
<dbReference type="Proteomes" id="UP000001901">
    <property type="component" value="Chromosome"/>
</dbReference>
<reference evidence="2 3" key="1">
    <citation type="journal article" date="2010" name="Stand. Genomic Sci.">
        <title>Complete genome sequence of Archaeoglobus profundus type strain (AV18).</title>
        <authorList>
            <person name="von Jan M."/>
            <person name="Lapidus A."/>
            <person name="Del Rio T.G."/>
            <person name="Copeland A."/>
            <person name="Tice H."/>
            <person name="Cheng J.F."/>
            <person name="Lucas S."/>
            <person name="Chen F."/>
            <person name="Nolan M."/>
            <person name="Goodwin L."/>
            <person name="Han C."/>
            <person name="Pitluck S."/>
            <person name="Liolios K."/>
            <person name="Ivanova N."/>
            <person name="Mavromatis K."/>
            <person name="Ovchinnikova G."/>
            <person name="Chertkov O."/>
            <person name="Pati A."/>
            <person name="Chen A."/>
            <person name="Palaniappan K."/>
            <person name="Land M."/>
            <person name="Hauser L."/>
            <person name="Chang Y.J."/>
            <person name="Jeffries C.D."/>
            <person name="Saunders E."/>
            <person name="Brettin T."/>
            <person name="Detter J.C."/>
            <person name="Chain P."/>
            <person name="Eichinger K."/>
            <person name="Huber H."/>
            <person name="Spring S."/>
            <person name="Rohde M."/>
            <person name="Goker M."/>
            <person name="Wirth R."/>
            <person name="Woyke T."/>
            <person name="Bristow J."/>
            <person name="Eisen J.A."/>
            <person name="Markowitz V."/>
            <person name="Hugenholtz P."/>
            <person name="Kyrpides N.C."/>
            <person name="Klenk H.P."/>
        </authorList>
    </citation>
    <scope>NUCLEOTIDE SEQUENCE [LARGE SCALE GENOMIC DNA]</scope>
    <source>
        <strain evidence="3">DSM 5631 / JCM 9629 / NBRC 100127 / Av18</strain>
    </source>
</reference>
<dbReference type="GeneID" id="8739515"/>
<organism evidence="2 3">
    <name type="scientific">Archaeoglobus profundus (strain DSM 5631 / JCM 9629 / NBRC 100127 / Av18)</name>
    <dbReference type="NCBI Taxonomy" id="572546"/>
    <lineage>
        <taxon>Archaea</taxon>
        <taxon>Methanobacteriati</taxon>
        <taxon>Methanobacteriota</taxon>
        <taxon>Archaeoglobi</taxon>
        <taxon>Archaeoglobales</taxon>
        <taxon>Archaeoglobaceae</taxon>
        <taxon>Archaeoglobus</taxon>
    </lineage>
</organism>
<dbReference type="KEGG" id="apo:Arcpr_0853"/>
<protein>
    <submittedName>
        <fullName evidence="2">Uncharacterized protein</fullName>
    </submittedName>
</protein>
<accession>D2RHZ1</accession>
<gene>
    <name evidence="2" type="ordered locus">Arcpr_0853</name>
</gene>
<feature type="transmembrane region" description="Helical" evidence="1">
    <location>
        <begin position="7"/>
        <end position="24"/>
    </location>
</feature>
<dbReference type="STRING" id="572546.Arcpr_0853"/>
<feature type="transmembrane region" description="Helical" evidence="1">
    <location>
        <begin position="88"/>
        <end position="106"/>
    </location>
</feature>
<keyword evidence="1" id="KW-1133">Transmembrane helix</keyword>
<sequence>MPIDPSLIILAVFFTFIIAVGLFSSWEYAAVLAAIISVVPLVVATKEYLAFLKTPLFDADVFRVTNFSAILIFDSIVIAYAFNAWVRTFFVAAFIALIAYYCGILTPEAITGIVGGP</sequence>
<keyword evidence="3" id="KW-1185">Reference proteome</keyword>
<dbReference type="RefSeq" id="WP_012940252.1">
    <property type="nucleotide sequence ID" value="NC_013741.1"/>
</dbReference>
<dbReference type="AlphaFoldDB" id="D2RHZ1"/>
<evidence type="ECO:0000256" key="1">
    <source>
        <dbReference type="SAM" id="Phobius"/>
    </source>
</evidence>